<proteinExistence type="predicted"/>
<protein>
    <submittedName>
        <fullName evidence="2">Uncharacterized protein</fullName>
    </submittedName>
</protein>
<keyword evidence="1" id="KW-1133">Transmembrane helix</keyword>
<accession>A0A0G1QKU0</accession>
<organism evidence="2 3">
    <name type="scientific">Candidatus Woesebacteria bacterium GW2011_GWB1_45_5</name>
    <dbReference type="NCBI Taxonomy" id="1618581"/>
    <lineage>
        <taxon>Bacteria</taxon>
        <taxon>Candidatus Woeseibacteriota</taxon>
    </lineage>
</organism>
<dbReference type="AlphaFoldDB" id="A0A0G1QKU0"/>
<comment type="caution">
    <text evidence="2">The sequence shown here is derived from an EMBL/GenBank/DDBJ whole genome shotgun (WGS) entry which is preliminary data.</text>
</comment>
<keyword evidence="1" id="KW-0472">Membrane</keyword>
<evidence type="ECO:0000313" key="3">
    <source>
        <dbReference type="Proteomes" id="UP000034329"/>
    </source>
</evidence>
<gene>
    <name evidence="2" type="ORF">UX13_C0045G0004</name>
</gene>
<dbReference type="Proteomes" id="UP000034329">
    <property type="component" value="Unassembled WGS sequence"/>
</dbReference>
<sequence>MEMPNVMQPVQAVKKFDFKKYWPYVLGSFLVVLAGIGTAWLINAKFLNKGATGAAPGAKVSANEAGILNPSFDYDEAEGILKDGGINGEGTHHLERDGGPSKYVYLASSVIDLQSFVDKKVQVWGETQAAKKAGWFMDVAKIKLVE</sequence>
<feature type="transmembrane region" description="Helical" evidence="1">
    <location>
        <begin position="21"/>
        <end position="42"/>
    </location>
</feature>
<evidence type="ECO:0000313" key="2">
    <source>
        <dbReference type="EMBL" id="KKU09275.1"/>
    </source>
</evidence>
<keyword evidence="1" id="KW-0812">Transmembrane</keyword>
<reference evidence="2 3" key="1">
    <citation type="journal article" date="2015" name="Nature">
        <title>rRNA introns, odd ribosomes, and small enigmatic genomes across a large radiation of phyla.</title>
        <authorList>
            <person name="Brown C.T."/>
            <person name="Hug L.A."/>
            <person name="Thomas B.C."/>
            <person name="Sharon I."/>
            <person name="Castelle C.J."/>
            <person name="Singh A."/>
            <person name="Wilkins M.J."/>
            <person name="Williams K.H."/>
            <person name="Banfield J.F."/>
        </authorList>
    </citation>
    <scope>NUCLEOTIDE SEQUENCE [LARGE SCALE GENOMIC DNA]</scope>
</reference>
<name>A0A0G1QKU0_9BACT</name>
<evidence type="ECO:0000256" key="1">
    <source>
        <dbReference type="SAM" id="Phobius"/>
    </source>
</evidence>
<dbReference type="EMBL" id="LCLA01000045">
    <property type="protein sequence ID" value="KKU09275.1"/>
    <property type="molecule type" value="Genomic_DNA"/>
</dbReference>